<feature type="transmembrane region" description="Helical" evidence="2">
    <location>
        <begin position="51"/>
        <end position="71"/>
    </location>
</feature>
<organism evidence="4 5">
    <name type="scientific">Paramarasmius palmivorus</name>
    <dbReference type="NCBI Taxonomy" id="297713"/>
    <lineage>
        <taxon>Eukaryota</taxon>
        <taxon>Fungi</taxon>
        <taxon>Dikarya</taxon>
        <taxon>Basidiomycota</taxon>
        <taxon>Agaricomycotina</taxon>
        <taxon>Agaricomycetes</taxon>
        <taxon>Agaricomycetidae</taxon>
        <taxon>Agaricales</taxon>
        <taxon>Marasmiineae</taxon>
        <taxon>Marasmiaceae</taxon>
        <taxon>Paramarasmius</taxon>
    </lineage>
</organism>
<evidence type="ECO:0000256" key="1">
    <source>
        <dbReference type="SAM" id="MobiDB-lite"/>
    </source>
</evidence>
<evidence type="ECO:0000313" key="5">
    <source>
        <dbReference type="Proteomes" id="UP001383192"/>
    </source>
</evidence>
<reference evidence="4 5" key="1">
    <citation type="submission" date="2024-01" db="EMBL/GenBank/DDBJ databases">
        <title>A draft genome for a cacao thread blight-causing isolate of Paramarasmius palmivorus.</title>
        <authorList>
            <person name="Baruah I.K."/>
            <person name="Bukari Y."/>
            <person name="Amoako-Attah I."/>
            <person name="Meinhardt L.W."/>
            <person name="Bailey B.A."/>
            <person name="Cohen S.P."/>
        </authorList>
    </citation>
    <scope>NUCLEOTIDE SEQUENCE [LARGE SCALE GENOMIC DNA]</scope>
    <source>
        <strain evidence="4 5">GH-12</strain>
    </source>
</reference>
<keyword evidence="3" id="KW-0732">Signal</keyword>
<name>A0AAW0CSG3_9AGAR</name>
<keyword evidence="2" id="KW-0812">Transmembrane</keyword>
<feature type="chain" id="PRO_5043990346" evidence="3">
    <location>
        <begin position="28"/>
        <end position="214"/>
    </location>
</feature>
<proteinExistence type="predicted"/>
<feature type="signal peptide" evidence="3">
    <location>
        <begin position="1"/>
        <end position="27"/>
    </location>
</feature>
<dbReference type="Proteomes" id="UP001383192">
    <property type="component" value="Unassembled WGS sequence"/>
</dbReference>
<accession>A0AAW0CSG3</accession>
<keyword evidence="5" id="KW-1185">Reference proteome</keyword>
<evidence type="ECO:0000313" key="4">
    <source>
        <dbReference type="EMBL" id="KAK7041803.1"/>
    </source>
</evidence>
<gene>
    <name evidence="4" type="ORF">VNI00_009092</name>
</gene>
<dbReference type="AlphaFoldDB" id="A0AAW0CSG3"/>
<evidence type="ECO:0000256" key="2">
    <source>
        <dbReference type="SAM" id="Phobius"/>
    </source>
</evidence>
<comment type="caution">
    <text evidence="4">The sequence shown here is derived from an EMBL/GenBank/DDBJ whole genome shotgun (WGS) entry which is preliminary data.</text>
</comment>
<evidence type="ECO:0000256" key="3">
    <source>
        <dbReference type="SAM" id="SignalP"/>
    </source>
</evidence>
<protein>
    <submittedName>
        <fullName evidence="4">Uncharacterized protein</fullName>
    </submittedName>
</protein>
<keyword evidence="2" id="KW-1133">Transmembrane helix</keyword>
<sequence length="214" mass="21777">MTNFVYRMLVASLGLVVIMHAPSLTAGRRGGGYSGGSSHGGGGGDDDDSAGAIIGIVLGLLFGVFVLVSCCRRHKAGGTPSKRPVGTNPPAGGSSRTTALPAPAPIVNKQEASRMPTALPTTPPGVTRPGGLEPSELVFVTSPLAGSTDSTARVLLTSPAPTYNTQEARRVPTALPTGPPGRSGGSEPAQLIFVFTRMEDEPAPSYSARASDRV</sequence>
<feature type="region of interest" description="Disordered" evidence="1">
    <location>
        <begin position="76"/>
        <end position="102"/>
    </location>
</feature>
<keyword evidence="2" id="KW-0472">Membrane</keyword>
<dbReference type="EMBL" id="JAYKXP010000032">
    <property type="protein sequence ID" value="KAK7041803.1"/>
    <property type="molecule type" value="Genomic_DNA"/>
</dbReference>